<evidence type="ECO:0000313" key="4">
    <source>
        <dbReference type="EMBL" id="AFM15560.1"/>
    </source>
</evidence>
<reference evidence="4 5" key="1">
    <citation type="submission" date="2012-06" db="EMBL/GenBank/DDBJ databases">
        <title>Complete sequence of chromosome of Mycobacterium chubuense NBB4.</title>
        <authorList>
            <consortium name="US DOE Joint Genome Institute"/>
            <person name="Lucas S."/>
            <person name="Han J."/>
            <person name="Lapidus A."/>
            <person name="Cheng J.-F."/>
            <person name="Goodwin L."/>
            <person name="Pitluck S."/>
            <person name="Peters L."/>
            <person name="Mikhailova N."/>
            <person name="Teshima H."/>
            <person name="Detter J.C."/>
            <person name="Han C."/>
            <person name="Tapia R."/>
            <person name="Land M."/>
            <person name="Hauser L."/>
            <person name="Kyrpides N."/>
            <person name="Ivanova N."/>
            <person name="Pagani I."/>
            <person name="Mattes T."/>
            <person name="Holmes A."/>
            <person name="Rutledge P."/>
            <person name="Paulsen I."/>
            <person name="Coleman N."/>
            <person name="Woyke T."/>
        </authorList>
    </citation>
    <scope>NUCLEOTIDE SEQUENCE [LARGE SCALE GENOMIC DNA]</scope>
    <source>
        <strain evidence="4 5">NBB4</strain>
    </source>
</reference>
<feature type="domain" description="PE-PPE" evidence="3">
    <location>
        <begin position="88"/>
        <end position="306"/>
    </location>
</feature>
<evidence type="ECO:0000256" key="1">
    <source>
        <dbReference type="SAM" id="MobiDB-lite"/>
    </source>
</evidence>
<dbReference type="eggNOG" id="COG5651">
    <property type="taxonomic scope" value="Bacteria"/>
</dbReference>
<keyword evidence="5" id="KW-1185">Reference proteome</keyword>
<feature type="region of interest" description="Disordered" evidence="1">
    <location>
        <begin position="341"/>
        <end position="476"/>
    </location>
</feature>
<feature type="compositionally biased region" description="Low complexity" evidence="1">
    <location>
        <begin position="353"/>
        <end position="364"/>
    </location>
</feature>
<dbReference type="EMBL" id="CP003053">
    <property type="protein sequence ID" value="AFM15560.1"/>
    <property type="molecule type" value="Genomic_DNA"/>
</dbReference>
<dbReference type="InterPro" id="IPR013228">
    <property type="entry name" value="PE-PPE_C"/>
</dbReference>
<organism evidence="4 5">
    <name type="scientific">Mycolicibacterium chubuense (strain NBB4)</name>
    <name type="common">Mycobacterium chubuense</name>
    <dbReference type="NCBI Taxonomy" id="710421"/>
    <lineage>
        <taxon>Bacteria</taxon>
        <taxon>Bacillati</taxon>
        <taxon>Actinomycetota</taxon>
        <taxon>Actinomycetes</taxon>
        <taxon>Mycobacteriales</taxon>
        <taxon>Mycobacteriaceae</taxon>
        <taxon>Mycolicibacterium</taxon>
    </lineage>
</organism>
<dbReference type="HOGENOM" id="CLU_045382_0_0_11"/>
<feature type="signal peptide" evidence="2">
    <location>
        <begin position="1"/>
        <end position="32"/>
    </location>
</feature>
<gene>
    <name evidence="4" type="ordered locus">Mycch_0743</name>
</gene>
<protein>
    <submittedName>
        <fullName evidence="4">PE-PPE domain-containing protein</fullName>
    </submittedName>
</protein>
<name>I4BE53_MYCCN</name>
<dbReference type="SUPFAM" id="SSF53474">
    <property type="entry name" value="alpha/beta-Hydrolases"/>
    <property type="match status" value="1"/>
</dbReference>
<feature type="compositionally biased region" description="Polar residues" evidence="1">
    <location>
        <begin position="415"/>
        <end position="433"/>
    </location>
</feature>
<dbReference type="Proteomes" id="UP000006057">
    <property type="component" value="Chromosome"/>
</dbReference>
<dbReference type="InterPro" id="IPR029058">
    <property type="entry name" value="AB_hydrolase_fold"/>
</dbReference>
<sequence precursor="true">MTPRQAGAGRRSTAVKATACAFGVASMAVAGAALIGAAPTLTASPQLLATLHYLRGTNIGWIPTQQQYEDFIGVALDGTGTPAPDAPYEEVPYNAGFRPFSHGGFKDLTFDQSVAQGVQNLEAQQPAAGDLIFGFSQGAVVASQYKKTHTGNTYVLVENPSRPNGGVMERFQGLTIPFLGVTFSGATPNNGVDGAPGDPTIDIARQYDGWADFPTYLWNPLAVANAVAGMVLVHGNTQTELTAADLAAAQAAGSDYYQHDAASNTTYYLIKTYPVPLLIPLEHILPAPVIAALDKPLRDIIETAYDRSDYSKPTRATFFPRVKPAPQTETVDAATSAPVAADPVAGTHSLVAQKTTTQKTTTQKSEVQETAVQKTAAKPAEEAPSDGAAQEQSASDDAPSARLRPTTRERRHDVSTPQDEQTNRSSKSAASQVKSDDDGSGGAGGGGDEPSSRARGERSSGATDSGTAARKTGSAA</sequence>
<dbReference type="AlphaFoldDB" id="I4BE53"/>
<evidence type="ECO:0000256" key="2">
    <source>
        <dbReference type="SAM" id="SignalP"/>
    </source>
</evidence>
<proteinExistence type="predicted"/>
<evidence type="ECO:0000259" key="3">
    <source>
        <dbReference type="Pfam" id="PF08237"/>
    </source>
</evidence>
<dbReference type="RefSeq" id="WP_014814051.1">
    <property type="nucleotide sequence ID" value="NC_018027.1"/>
</dbReference>
<keyword evidence="2" id="KW-0732">Signal</keyword>
<accession>I4BE53</accession>
<dbReference type="Pfam" id="PF08237">
    <property type="entry name" value="PE-PPE"/>
    <property type="match status" value="1"/>
</dbReference>
<dbReference type="PATRIC" id="fig|710421.3.peg.740"/>
<dbReference type="KEGG" id="mcb:Mycch_0743"/>
<evidence type="ECO:0000313" key="5">
    <source>
        <dbReference type="Proteomes" id="UP000006057"/>
    </source>
</evidence>
<feature type="chain" id="PRO_5039140624" evidence="2">
    <location>
        <begin position="33"/>
        <end position="476"/>
    </location>
</feature>